<dbReference type="EMBL" id="RKMH01000002">
    <property type="protein sequence ID" value="RPA65747.1"/>
    <property type="molecule type" value="Genomic_DNA"/>
</dbReference>
<dbReference type="Proteomes" id="UP000267536">
    <property type="component" value="Unassembled WGS sequence"/>
</dbReference>
<keyword evidence="3" id="KW-1185">Reference proteome</keyword>
<organism evidence="2 3">
    <name type="scientific">Gordonia oryzae</name>
    <dbReference type="NCBI Taxonomy" id="2487349"/>
    <lineage>
        <taxon>Bacteria</taxon>
        <taxon>Bacillati</taxon>
        <taxon>Actinomycetota</taxon>
        <taxon>Actinomycetes</taxon>
        <taxon>Mycobacteriales</taxon>
        <taxon>Gordoniaceae</taxon>
        <taxon>Gordonia</taxon>
    </lineage>
</organism>
<evidence type="ECO:0000313" key="3">
    <source>
        <dbReference type="Proteomes" id="UP000267536"/>
    </source>
</evidence>
<feature type="transmembrane region" description="Helical" evidence="1">
    <location>
        <begin position="12"/>
        <end position="30"/>
    </location>
</feature>
<dbReference type="AlphaFoldDB" id="A0A3N4GWD9"/>
<keyword evidence="1" id="KW-1133">Transmembrane helix</keyword>
<feature type="transmembrane region" description="Helical" evidence="1">
    <location>
        <begin position="42"/>
        <end position="62"/>
    </location>
</feature>
<accession>A0A3N4GWD9</accession>
<protein>
    <submittedName>
        <fullName evidence="2">Uncharacterized protein</fullName>
    </submittedName>
</protein>
<proteinExistence type="predicted"/>
<reference evidence="2 3" key="1">
    <citation type="submission" date="2018-11" db="EMBL/GenBank/DDBJ databases">
        <title>Draft genome sequence of Gordonia sp. RS15-1S isolated from rice stems.</title>
        <authorList>
            <person name="Muangham S."/>
        </authorList>
    </citation>
    <scope>NUCLEOTIDE SEQUENCE [LARGE SCALE GENOMIC DNA]</scope>
    <source>
        <strain evidence="2 3">RS15-1S</strain>
    </source>
</reference>
<sequence length="169" mass="18115">MTRTIFGDYLVYLPQALSAYLVVWVATRFIAPATQLSGNEKIGRQVAHFIVVTTALVIPVAYASSLLRGSAETAAWFVIGICSWLVSYGIVCCCVMLVCLHGRNLYRRRAWHVGLASIGFLLFGIVAALVILDTSNIRPMIVAGIGLVLLTLSAAMVPPKSAPPKGLPA</sequence>
<comment type="caution">
    <text evidence="2">The sequence shown here is derived from an EMBL/GenBank/DDBJ whole genome shotgun (WGS) entry which is preliminary data.</text>
</comment>
<keyword evidence="1" id="KW-0812">Transmembrane</keyword>
<feature type="transmembrane region" description="Helical" evidence="1">
    <location>
        <begin position="137"/>
        <end position="157"/>
    </location>
</feature>
<keyword evidence="1" id="KW-0472">Membrane</keyword>
<feature type="transmembrane region" description="Helical" evidence="1">
    <location>
        <begin position="74"/>
        <end position="98"/>
    </location>
</feature>
<gene>
    <name evidence="2" type="ORF">EF294_03140</name>
</gene>
<name>A0A3N4GWD9_9ACTN</name>
<evidence type="ECO:0000313" key="2">
    <source>
        <dbReference type="EMBL" id="RPA65747.1"/>
    </source>
</evidence>
<evidence type="ECO:0000256" key="1">
    <source>
        <dbReference type="SAM" id="Phobius"/>
    </source>
</evidence>
<feature type="transmembrane region" description="Helical" evidence="1">
    <location>
        <begin position="110"/>
        <end position="131"/>
    </location>
</feature>